<evidence type="ECO:0000313" key="2">
    <source>
        <dbReference type="EMBL" id="KIK47680.1"/>
    </source>
</evidence>
<name>A0A0D0ABL5_9AGAM</name>
<accession>A0A0D0ABL5</accession>
<dbReference type="Proteomes" id="UP000054485">
    <property type="component" value="Unassembled WGS sequence"/>
</dbReference>
<dbReference type="OrthoDB" id="2693205at2759"/>
<feature type="region of interest" description="Disordered" evidence="1">
    <location>
        <begin position="1"/>
        <end position="40"/>
    </location>
</feature>
<dbReference type="AlphaFoldDB" id="A0A0D0ABL5"/>
<dbReference type="InParanoid" id="A0A0D0ABL5"/>
<protein>
    <submittedName>
        <fullName evidence="2">Uncharacterized protein</fullName>
    </submittedName>
</protein>
<reference evidence="2 3" key="1">
    <citation type="submission" date="2014-04" db="EMBL/GenBank/DDBJ databases">
        <authorList>
            <consortium name="DOE Joint Genome Institute"/>
            <person name="Kuo A."/>
            <person name="Ruytinx J."/>
            <person name="Rineau F."/>
            <person name="Colpaert J."/>
            <person name="Kohler A."/>
            <person name="Nagy L.G."/>
            <person name="Floudas D."/>
            <person name="Copeland A."/>
            <person name="Barry K.W."/>
            <person name="Cichocki N."/>
            <person name="Veneault-Fourrey C."/>
            <person name="LaButti K."/>
            <person name="Lindquist E.A."/>
            <person name="Lipzen A."/>
            <person name="Lundell T."/>
            <person name="Morin E."/>
            <person name="Murat C."/>
            <person name="Sun H."/>
            <person name="Tunlid A."/>
            <person name="Henrissat B."/>
            <person name="Grigoriev I.V."/>
            <person name="Hibbett D.S."/>
            <person name="Martin F."/>
            <person name="Nordberg H.P."/>
            <person name="Cantor M.N."/>
            <person name="Hua S.X."/>
        </authorList>
    </citation>
    <scope>NUCLEOTIDE SEQUENCE [LARGE SCALE GENOMIC DNA]</scope>
    <source>
        <strain evidence="2 3">UH-Slu-Lm8-n1</strain>
    </source>
</reference>
<gene>
    <name evidence="2" type="ORF">CY34DRAFT_8736</name>
</gene>
<organism evidence="2 3">
    <name type="scientific">Suillus luteus UH-Slu-Lm8-n1</name>
    <dbReference type="NCBI Taxonomy" id="930992"/>
    <lineage>
        <taxon>Eukaryota</taxon>
        <taxon>Fungi</taxon>
        <taxon>Dikarya</taxon>
        <taxon>Basidiomycota</taxon>
        <taxon>Agaricomycotina</taxon>
        <taxon>Agaricomycetes</taxon>
        <taxon>Agaricomycetidae</taxon>
        <taxon>Boletales</taxon>
        <taxon>Suillineae</taxon>
        <taxon>Suillaceae</taxon>
        <taxon>Suillus</taxon>
    </lineage>
</organism>
<dbReference type="HOGENOM" id="CLU_837223_0_0_1"/>
<feature type="compositionally biased region" description="Low complexity" evidence="1">
    <location>
        <begin position="31"/>
        <end position="40"/>
    </location>
</feature>
<feature type="compositionally biased region" description="Polar residues" evidence="1">
    <location>
        <begin position="127"/>
        <end position="136"/>
    </location>
</feature>
<evidence type="ECO:0000256" key="1">
    <source>
        <dbReference type="SAM" id="MobiDB-lite"/>
    </source>
</evidence>
<reference evidence="3" key="2">
    <citation type="submission" date="2015-01" db="EMBL/GenBank/DDBJ databases">
        <title>Evolutionary Origins and Diversification of the Mycorrhizal Mutualists.</title>
        <authorList>
            <consortium name="DOE Joint Genome Institute"/>
            <consortium name="Mycorrhizal Genomics Consortium"/>
            <person name="Kohler A."/>
            <person name="Kuo A."/>
            <person name="Nagy L.G."/>
            <person name="Floudas D."/>
            <person name="Copeland A."/>
            <person name="Barry K.W."/>
            <person name="Cichocki N."/>
            <person name="Veneault-Fourrey C."/>
            <person name="LaButti K."/>
            <person name="Lindquist E.A."/>
            <person name="Lipzen A."/>
            <person name="Lundell T."/>
            <person name="Morin E."/>
            <person name="Murat C."/>
            <person name="Riley R."/>
            <person name="Ohm R."/>
            <person name="Sun H."/>
            <person name="Tunlid A."/>
            <person name="Henrissat B."/>
            <person name="Grigoriev I.V."/>
            <person name="Hibbett D.S."/>
            <person name="Martin F."/>
        </authorList>
    </citation>
    <scope>NUCLEOTIDE SEQUENCE [LARGE SCALE GENOMIC DNA]</scope>
    <source>
        <strain evidence="3">UH-Slu-Lm8-n1</strain>
    </source>
</reference>
<dbReference type="EMBL" id="KN835144">
    <property type="protein sequence ID" value="KIK47680.1"/>
    <property type="molecule type" value="Genomic_DNA"/>
</dbReference>
<keyword evidence="3" id="KW-1185">Reference proteome</keyword>
<sequence>MPGSESTPPGDYGSSHNPTPPRVNQHNRDTNSSSYPSNNYYYSPASSQQVYPSNNYYYSLAFLQQAYPSNNYYYSPASSQQATANTNFGSYPSNNYYNSLASSQQATTFDNTSSLVPGSPWSRNAVLPSSSHNSPTPDDIGGTGTSSHCQPATGRAGFSPHTFSMPGFVGWHASPMSWNHGMASDMHSSVSMMANHNAVPSNPVRSAPDRYNPGDARSWAGMVSSHGTSLTPGSMGHASSMSRNHSSARMMASQDAASVPSTPDNFRTAVSYGPSRNVSYPHVLHDPGVMNRQSELPIGAQPPSRIHACKWGPLRIYNGIGKTSIFVNAQGG</sequence>
<evidence type="ECO:0000313" key="3">
    <source>
        <dbReference type="Proteomes" id="UP000054485"/>
    </source>
</evidence>
<feature type="region of interest" description="Disordered" evidence="1">
    <location>
        <begin position="110"/>
        <end position="155"/>
    </location>
</feature>
<proteinExistence type="predicted"/>